<feature type="domain" description="GFO/IDH/MocA-like oxidoreductase" evidence="3">
    <location>
        <begin position="161"/>
        <end position="273"/>
    </location>
</feature>
<dbReference type="SUPFAM" id="SSF51735">
    <property type="entry name" value="NAD(P)-binding Rossmann-fold domains"/>
    <property type="match status" value="1"/>
</dbReference>
<reference evidence="4" key="1">
    <citation type="submission" date="2024-02" db="EMBL/GenBank/DDBJ databases">
        <authorList>
            <consortium name="ELIXIR-Norway"/>
            <consortium name="Elixir Norway"/>
        </authorList>
    </citation>
    <scope>NUCLEOTIDE SEQUENCE</scope>
</reference>
<comment type="similarity">
    <text evidence="1">Belongs to the Gfo/Idh/MocA family.</text>
</comment>
<dbReference type="SUPFAM" id="SSF55347">
    <property type="entry name" value="Glyceraldehyde-3-phosphate dehydrogenase-like, C-terminal domain"/>
    <property type="match status" value="1"/>
</dbReference>
<dbReference type="InterPro" id="IPR000683">
    <property type="entry name" value="Gfo/Idh/MocA-like_OxRdtase_N"/>
</dbReference>
<feature type="domain" description="Gfo/Idh/MocA-like oxidoreductase N-terminal" evidence="2">
    <location>
        <begin position="16"/>
        <end position="123"/>
    </location>
</feature>
<dbReference type="InterPro" id="IPR036291">
    <property type="entry name" value="NAD(P)-bd_dom_sf"/>
</dbReference>
<gene>
    <name evidence="4" type="ORF">CSSPTR1EN2_LOCUS23091</name>
</gene>
<dbReference type="EMBL" id="OZ019901">
    <property type="protein sequence ID" value="CAK9236691.1"/>
    <property type="molecule type" value="Genomic_DNA"/>
</dbReference>
<name>A0ABP0V2K7_9BRYO</name>
<accession>A0ABP0V2K7</accession>
<dbReference type="Proteomes" id="UP001497512">
    <property type="component" value="Chromosome 9"/>
</dbReference>
<evidence type="ECO:0000259" key="2">
    <source>
        <dbReference type="Pfam" id="PF01408"/>
    </source>
</evidence>
<dbReference type="Pfam" id="PF01408">
    <property type="entry name" value="GFO_IDH_MocA"/>
    <property type="match status" value="1"/>
</dbReference>
<keyword evidence="5" id="KW-1185">Reference proteome</keyword>
<evidence type="ECO:0000256" key="1">
    <source>
        <dbReference type="ARBA" id="ARBA00010928"/>
    </source>
</evidence>
<dbReference type="Gene3D" id="3.30.360.10">
    <property type="entry name" value="Dihydrodipicolinate Reductase, domain 2"/>
    <property type="match status" value="1"/>
</dbReference>
<evidence type="ECO:0000259" key="3">
    <source>
        <dbReference type="Pfam" id="PF22725"/>
    </source>
</evidence>
<organism evidence="4 5">
    <name type="scientific">Sphagnum troendelagicum</name>
    <dbReference type="NCBI Taxonomy" id="128251"/>
    <lineage>
        <taxon>Eukaryota</taxon>
        <taxon>Viridiplantae</taxon>
        <taxon>Streptophyta</taxon>
        <taxon>Embryophyta</taxon>
        <taxon>Bryophyta</taxon>
        <taxon>Sphagnophytina</taxon>
        <taxon>Sphagnopsida</taxon>
        <taxon>Sphagnales</taxon>
        <taxon>Sphagnaceae</taxon>
        <taxon>Sphagnum</taxon>
    </lineage>
</organism>
<evidence type="ECO:0000313" key="5">
    <source>
        <dbReference type="Proteomes" id="UP001497512"/>
    </source>
</evidence>
<protein>
    <submittedName>
        <fullName evidence="4">Uncharacterized protein</fullName>
    </submittedName>
</protein>
<sequence>MAMAMDGEIPRQPAMALLGCGVFARDAYIPVLQALGTSITLRFVWSRSQAAAQEMVQRVKGFAPDADAEWGEEGLEHILASPFVQCCAIVLPILSQPGIVMRALRAGKHVLQEKPVAGSVEIGLQAMHAYHGMHHEAPIWAVAENYRFEPAFDEAGKLVKSLGTMVAVTVAIEVPMTKSNKYFDCEWRRDPSLKGAFILDCGVHFVAGLRVMTGCDIKLVTAIATHRDATVPAPDTLTTLIRFDNGCSGTMVISYASSVSKACWRVVCSRGTVVVERGVREGKLGYIVTLNPRGGEGESSSQFFPFSGLEEEWRTFIADVQRSNGSPDLRSSPREALKDLAIVEAALASGLHADAPVSVKPASI</sequence>
<dbReference type="Pfam" id="PF22725">
    <property type="entry name" value="GFO_IDH_MocA_C3"/>
    <property type="match status" value="1"/>
</dbReference>
<dbReference type="PANTHER" id="PTHR42840">
    <property type="entry name" value="NAD(P)-BINDING ROSSMANN-FOLD SUPERFAMILY PROTEIN-RELATED"/>
    <property type="match status" value="1"/>
</dbReference>
<dbReference type="PANTHER" id="PTHR42840:SF14">
    <property type="entry name" value="GFO_IDH_MOCA-LIKE OXIDOREDUCTASE N-TERMINAL DOMAIN-CONTAINING PROTEIN"/>
    <property type="match status" value="1"/>
</dbReference>
<dbReference type="InterPro" id="IPR055170">
    <property type="entry name" value="GFO_IDH_MocA-like_dom"/>
</dbReference>
<evidence type="ECO:0000313" key="4">
    <source>
        <dbReference type="EMBL" id="CAK9236691.1"/>
    </source>
</evidence>
<proteinExistence type="inferred from homology"/>
<dbReference type="Gene3D" id="3.40.50.720">
    <property type="entry name" value="NAD(P)-binding Rossmann-like Domain"/>
    <property type="match status" value="1"/>
</dbReference>